<protein>
    <submittedName>
        <fullName evidence="8">Benzoate 4-monooxygenase cytochrome P450</fullName>
    </submittedName>
</protein>
<evidence type="ECO:0000256" key="7">
    <source>
        <dbReference type="SAM" id="Phobius"/>
    </source>
</evidence>
<keyword evidence="5 6" id="KW-0349">Heme</keyword>
<dbReference type="PRINTS" id="PR00465">
    <property type="entry name" value="EP450IV"/>
</dbReference>
<dbReference type="EMBL" id="MU251378">
    <property type="protein sequence ID" value="KAG9237919.1"/>
    <property type="molecule type" value="Genomic_DNA"/>
</dbReference>
<dbReference type="OrthoDB" id="1470350at2759"/>
<sequence>MCFQWLVDNRLIVIAVVIVVWWLIAHSRFHSRIPGPRLYAISRWRLAYDDLRGTRTQTIQRLHQRYGPVVRVGPRELSFNSLAARRTIYGAGSGFERTSFYRMFDVYGHQNLFTFATPKEHSDRKKLLSHAYSKSNIIKRSTSAIQQKTWEFMQMIDKEPKLASEIFTSLHYYSLDNITHFLYGSSGATSALIGDESDRALLTDVLDPARRKLAWHAVHFPRYTKWLLSQSGWVEKAVNSMGLMPQRKPTVYTGIRQHALKSWMQFSSSSDEEKVASKTSTIAGYLWESQSSRKERRLSGLGMASEVADHLLAGVDTTADTLMFLVWALSLPENAEFQERLIKEVANIPVAMLDSNGIPIAEATDKLPFLDAVIKETLRLYSPLPASEPRSLPIACVIDGYQVAASEVVSMSPYTLHRNPKVFPDPLVFNPNRWLEESDNLVEMKKWFWAFSSGARMCIGIHLAMAEMTILTAALYQKYATKVPWDLEHTSPGITSRFEVFYDESKRAMEEHLCHIRFQSLT</sequence>
<feature type="binding site" description="axial binding residue" evidence="5">
    <location>
        <position position="458"/>
    </location>
    <ligand>
        <name>heme</name>
        <dbReference type="ChEBI" id="CHEBI:30413"/>
    </ligand>
    <ligandPart>
        <name>Fe</name>
        <dbReference type="ChEBI" id="CHEBI:18248"/>
    </ligandPart>
</feature>
<dbReference type="GO" id="GO:0005506">
    <property type="term" value="F:iron ion binding"/>
    <property type="evidence" value="ECO:0007669"/>
    <property type="project" value="InterPro"/>
</dbReference>
<keyword evidence="7" id="KW-0472">Membrane</keyword>
<comment type="caution">
    <text evidence="8">The sequence shown here is derived from an EMBL/GenBank/DDBJ whole genome shotgun (WGS) entry which is preliminary data.</text>
</comment>
<comment type="cofactor">
    <cofactor evidence="1 5">
        <name>heme</name>
        <dbReference type="ChEBI" id="CHEBI:30413"/>
    </cofactor>
</comment>
<dbReference type="GO" id="GO:0016705">
    <property type="term" value="F:oxidoreductase activity, acting on paired donors, with incorporation or reduction of molecular oxygen"/>
    <property type="evidence" value="ECO:0007669"/>
    <property type="project" value="InterPro"/>
</dbReference>
<gene>
    <name evidence="8" type="ORF">BJ875DRAFT_108542</name>
</gene>
<dbReference type="CDD" id="cd11059">
    <property type="entry name" value="CYP_fungal"/>
    <property type="match status" value="1"/>
</dbReference>
<evidence type="ECO:0000313" key="8">
    <source>
        <dbReference type="EMBL" id="KAG9237919.1"/>
    </source>
</evidence>
<dbReference type="Proteomes" id="UP000824998">
    <property type="component" value="Unassembled WGS sequence"/>
</dbReference>
<dbReference type="InterPro" id="IPR036396">
    <property type="entry name" value="Cyt_P450_sf"/>
</dbReference>
<keyword evidence="4 5" id="KW-0408">Iron</keyword>
<reference evidence="8" key="1">
    <citation type="journal article" date="2021" name="IMA Fungus">
        <title>Genomic characterization of three marine fungi, including Emericellopsis atlantica sp. nov. with signatures of a generalist lifestyle and marine biomass degradation.</title>
        <authorList>
            <person name="Hagestad O.C."/>
            <person name="Hou L."/>
            <person name="Andersen J.H."/>
            <person name="Hansen E.H."/>
            <person name="Altermark B."/>
            <person name="Li C."/>
            <person name="Kuhnert E."/>
            <person name="Cox R.J."/>
            <person name="Crous P.W."/>
            <person name="Spatafora J.W."/>
            <person name="Lail K."/>
            <person name="Amirebrahimi M."/>
            <person name="Lipzen A."/>
            <person name="Pangilinan J."/>
            <person name="Andreopoulos W."/>
            <person name="Hayes R.D."/>
            <person name="Ng V."/>
            <person name="Grigoriev I.V."/>
            <person name="Jackson S.A."/>
            <person name="Sutton T.D.S."/>
            <person name="Dobson A.D.W."/>
            <person name="Rama T."/>
        </authorList>
    </citation>
    <scope>NUCLEOTIDE SEQUENCE</scope>
    <source>
        <strain evidence="8">TRa018bII</strain>
    </source>
</reference>
<dbReference type="PANTHER" id="PTHR24305">
    <property type="entry name" value="CYTOCHROME P450"/>
    <property type="match status" value="1"/>
</dbReference>
<dbReference type="InterPro" id="IPR017972">
    <property type="entry name" value="Cyt_P450_CS"/>
</dbReference>
<evidence type="ECO:0000256" key="6">
    <source>
        <dbReference type="RuleBase" id="RU000461"/>
    </source>
</evidence>
<keyword evidence="7" id="KW-0812">Transmembrane</keyword>
<dbReference type="Gene3D" id="1.10.630.10">
    <property type="entry name" value="Cytochrome P450"/>
    <property type="match status" value="1"/>
</dbReference>
<dbReference type="Pfam" id="PF00067">
    <property type="entry name" value="p450"/>
    <property type="match status" value="1"/>
</dbReference>
<dbReference type="PROSITE" id="PS00086">
    <property type="entry name" value="CYTOCHROME_P450"/>
    <property type="match status" value="1"/>
</dbReference>
<evidence type="ECO:0000256" key="3">
    <source>
        <dbReference type="ARBA" id="ARBA00022723"/>
    </source>
</evidence>
<evidence type="ECO:0000256" key="4">
    <source>
        <dbReference type="ARBA" id="ARBA00023004"/>
    </source>
</evidence>
<keyword evidence="3 5" id="KW-0479">Metal-binding</keyword>
<comment type="similarity">
    <text evidence="2 6">Belongs to the cytochrome P450 family.</text>
</comment>
<keyword evidence="9" id="KW-1185">Reference proteome</keyword>
<dbReference type="InterPro" id="IPR050121">
    <property type="entry name" value="Cytochrome_P450_monoxygenase"/>
</dbReference>
<dbReference type="SUPFAM" id="SSF48264">
    <property type="entry name" value="Cytochrome P450"/>
    <property type="match status" value="1"/>
</dbReference>
<name>A0A9P7YQ64_9HELO</name>
<evidence type="ECO:0000256" key="1">
    <source>
        <dbReference type="ARBA" id="ARBA00001971"/>
    </source>
</evidence>
<evidence type="ECO:0000256" key="2">
    <source>
        <dbReference type="ARBA" id="ARBA00010617"/>
    </source>
</evidence>
<evidence type="ECO:0000256" key="5">
    <source>
        <dbReference type="PIRSR" id="PIRSR602403-1"/>
    </source>
</evidence>
<keyword evidence="6" id="KW-0503">Monooxygenase</keyword>
<keyword evidence="6" id="KW-0560">Oxidoreductase</keyword>
<organism evidence="8 9">
    <name type="scientific">Amylocarpus encephaloides</name>
    <dbReference type="NCBI Taxonomy" id="45428"/>
    <lineage>
        <taxon>Eukaryota</taxon>
        <taxon>Fungi</taxon>
        <taxon>Dikarya</taxon>
        <taxon>Ascomycota</taxon>
        <taxon>Pezizomycotina</taxon>
        <taxon>Leotiomycetes</taxon>
        <taxon>Helotiales</taxon>
        <taxon>Helotiales incertae sedis</taxon>
        <taxon>Amylocarpus</taxon>
    </lineage>
</organism>
<keyword evidence="7" id="KW-1133">Transmembrane helix</keyword>
<dbReference type="InterPro" id="IPR002403">
    <property type="entry name" value="Cyt_P450_E_grp-IV"/>
</dbReference>
<feature type="transmembrane region" description="Helical" evidence="7">
    <location>
        <begin position="7"/>
        <end position="24"/>
    </location>
</feature>
<accession>A0A9P7YQ64</accession>
<evidence type="ECO:0000313" key="9">
    <source>
        <dbReference type="Proteomes" id="UP000824998"/>
    </source>
</evidence>
<dbReference type="PRINTS" id="PR00385">
    <property type="entry name" value="P450"/>
</dbReference>
<dbReference type="AlphaFoldDB" id="A0A9P7YQ64"/>
<dbReference type="InterPro" id="IPR001128">
    <property type="entry name" value="Cyt_P450"/>
</dbReference>
<proteinExistence type="inferred from homology"/>
<dbReference type="GO" id="GO:0020037">
    <property type="term" value="F:heme binding"/>
    <property type="evidence" value="ECO:0007669"/>
    <property type="project" value="InterPro"/>
</dbReference>
<dbReference type="PANTHER" id="PTHR24305:SF164">
    <property type="entry name" value="P450, PUTATIVE (EUROFUNG)-RELATED"/>
    <property type="match status" value="1"/>
</dbReference>
<dbReference type="GO" id="GO:0004497">
    <property type="term" value="F:monooxygenase activity"/>
    <property type="evidence" value="ECO:0007669"/>
    <property type="project" value="UniProtKB-KW"/>
</dbReference>